<sequence length="59" mass="6419">MTDSWLCVIPRRRAAPGSPIANGAGMMGAVWVRDPEERRMWDTLGPSAQLSQQGIPISP</sequence>
<dbReference type="InterPro" id="IPR043171">
    <property type="entry name" value="Ap4A_phos1/2-like"/>
</dbReference>
<dbReference type="AlphaFoldDB" id="A0A179GDB2"/>
<keyword evidence="2" id="KW-0548">Nucleotidyltransferase</keyword>
<dbReference type="Gene3D" id="3.30.428.70">
    <property type="match status" value="1"/>
</dbReference>
<evidence type="ECO:0000313" key="2">
    <source>
        <dbReference type="EMBL" id="OAQ75159.1"/>
    </source>
</evidence>
<dbReference type="EMBL" id="LSBH01000008">
    <property type="protein sequence ID" value="OAQ75159.1"/>
    <property type="molecule type" value="Genomic_DNA"/>
</dbReference>
<accession>A0A179GDB2</accession>
<dbReference type="InterPro" id="IPR019200">
    <property type="entry name" value="ATP_adenylylTrfase_C"/>
</dbReference>
<feature type="domain" description="ATP adenylyltransferase C-terminal" evidence="1">
    <location>
        <begin position="1"/>
        <end position="56"/>
    </location>
</feature>
<evidence type="ECO:0000313" key="3">
    <source>
        <dbReference type="Proteomes" id="UP000078240"/>
    </source>
</evidence>
<proteinExistence type="predicted"/>
<reference evidence="2 3" key="1">
    <citation type="submission" date="2016-01" db="EMBL/GenBank/DDBJ databases">
        <title>Biosynthesis of antibiotic leucinostatins and their inhibition on Phytophthora in bio-control Purpureocillium lilacinum.</title>
        <authorList>
            <person name="Wang G."/>
            <person name="Liu Z."/>
            <person name="Lin R."/>
            <person name="Li E."/>
            <person name="Mao Z."/>
            <person name="Ling J."/>
            <person name="Yin W."/>
            <person name="Xie B."/>
        </authorList>
    </citation>
    <scope>NUCLEOTIDE SEQUENCE [LARGE SCALE GENOMIC DNA]</scope>
    <source>
        <strain evidence="2">PLBJ-1</strain>
    </source>
</reference>
<evidence type="ECO:0000259" key="1">
    <source>
        <dbReference type="Pfam" id="PF09830"/>
    </source>
</evidence>
<organism evidence="2 3">
    <name type="scientific">Purpureocillium lilacinum</name>
    <name type="common">Paecilomyces lilacinus</name>
    <dbReference type="NCBI Taxonomy" id="33203"/>
    <lineage>
        <taxon>Eukaryota</taxon>
        <taxon>Fungi</taxon>
        <taxon>Dikarya</taxon>
        <taxon>Ascomycota</taxon>
        <taxon>Pezizomycotina</taxon>
        <taxon>Sordariomycetes</taxon>
        <taxon>Hypocreomycetidae</taxon>
        <taxon>Hypocreales</taxon>
        <taxon>Ophiocordycipitaceae</taxon>
        <taxon>Purpureocillium</taxon>
    </lineage>
</organism>
<name>A0A179GDB2_PURLI</name>
<comment type="caution">
    <text evidence="2">The sequence shown here is derived from an EMBL/GenBank/DDBJ whole genome shotgun (WGS) entry which is preliminary data.</text>
</comment>
<keyword evidence="2" id="KW-0808">Transferase</keyword>
<dbReference type="GO" id="GO:0003877">
    <property type="term" value="F:ATP:ADP adenylyltransferase activity"/>
    <property type="evidence" value="ECO:0007669"/>
    <property type="project" value="InterPro"/>
</dbReference>
<dbReference type="Proteomes" id="UP000078240">
    <property type="component" value="Unassembled WGS sequence"/>
</dbReference>
<protein>
    <submittedName>
        <fullName evidence="2">ATP adenylyltransferase domain-containing protein</fullName>
    </submittedName>
</protein>
<dbReference type="Pfam" id="PF09830">
    <property type="entry name" value="ATP_transf"/>
    <property type="match status" value="1"/>
</dbReference>
<gene>
    <name evidence="2" type="ORF">VFPBJ_09134</name>
</gene>